<evidence type="ECO:0000313" key="2">
    <source>
        <dbReference type="EMBL" id="SIN89965.1"/>
    </source>
</evidence>
<protein>
    <recommendedName>
        <fullName evidence="1">PKD domain-containing protein</fullName>
    </recommendedName>
</protein>
<evidence type="ECO:0000313" key="3">
    <source>
        <dbReference type="Proteomes" id="UP000184699"/>
    </source>
</evidence>
<keyword evidence="3" id="KW-1185">Reference proteome</keyword>
<feature type="domain" description="PKD" evidence="1">
    <location>
        <begin position="86"/>
        <end position="138"/>
    </location>
</feature>
<accession>A0A1N6F3X2</accession>
<sequence length="190" mass="19635">MPENCSPLNAALCATPPTTPETPASPAPAVTVTLRDIASFIPAKPGNTMEPGGWAVEDLPANFVAEASAQVVSGTLLGQPADVRFTPIGYRWRHSDGGVVESGTAGATWVALGQREFTPTGTSHVYAESGEYTVTLEAVLRAEYRFGGSGWRSIAGTLAVSGDPQRVLVGEFDTVLTNGDCNANPSGPGC</sequence>
<dbReference type="Pfam" id="PF00801">
    <property type="entry name" value="PKD"/>
    <property type="match status" value="1"/>
</dbReference>
<dbReference type="Proteomes" id="UP000184699">
    <property type="component" value="Unassembled WGS sequence"/>
</dbReference>
<gene>
    <name evidence="2" type="ORF">SAMN05443544_1719</name>
</gene>
<dbReference type="STRING" id="232089.SAMN05443544_1719"/>
<organism evidence="2 3">
    <name type="scientific">Agromyces cerinus subsp. cerinus</name>
    <dbReference type="NCBI Taxonomy" id="232089"/>
    <lineage>
        <taxon>Bacteria</taxon>
        <taxon>Bacillati</taxon>
        <taxon>Actinomycetota</taxon>
        <taxon>Actinomycetes</taxon>
        <taxon>Micrococcales</taxon>
        <taxon>Microbacteriaceae</taxon>
        <taxon>Agromyces</taxon>
    </lineage>
</organism>
<evidence type="ECO:0000259" key="1">
    <source>
        <dbReference type="PROSITE" id="PS50093"/>
    </source>
</evidence>
<reference evidence="3" key="1">
    <citation type="submission" date="2016-11" db="EMBL/GenBank/DDBJ databases">
        <authorList>
            <person name="Varghese N."/>
            <person name="Submissions S."/>
        </authorList>
    </citation>
    <scope>NUCLEOTIDE SEQUENCE [LARGE SCALE GENOMIC DNA]</scope>
    <source>
        <strain evidence="3">DSM 8595</strain>
    </source>
</reference>
<dbReference type="AlphaFoldDB" id="A0A1N6F3X2"/>
<dbReference type="InterPro" id="IPR000601">
    <property type="entry name" value="PKD_dom"/>
</dbReference>
<proteinExistence type="predicted"/>
<name>A0A1N6F3X2_9MICO</name>
<dbReference type="PROSITE" id="PS50093">
    <property type="entry name" value="PKD"/>
    <property type="match status" value="1"/>
</dbReference>
<dbReference type="EMBL" id="FSRJ01000002">
    <property type="protein sequence ID" value="SIN89965.1"/>
    <property type="molecule type" value="Genomic_DNA"/>
</dbReference>